<organism evidence="4 5">
    <name type="scientific">Edaphosphingomonas haloaromaticamans</name>
    <dbReference type="NCBI Taxonomy" id="653954"/>
    <lineage>
        <taxon>Bacteria</taxon>
        <taxon>Pseudomonadati</taxon>
        <taxon>Pseudomonadota</taxon>
        <taxon>Alphaproteobacteria</taxon>
        <taxon>Sphingomonadales</taxon>
        <taxon>Rhizorhabdaceae</taxon>
        <taxon>Edaphosphingomonas</taxon>
    </lineage>
</organism>
<keyword evidence="2" id="KW-0812">Transmembrane</keyword>
<feature type="chain" id="PRO_5012232918" description="PEP-CTERM protein-sorting domain-containing protein" evidence="3">
    <location>
        <begin position="26"/>
        <end position="201"/>
    </location>
</feature>
<protein>
    <recommendedName>
        <fullName evidence="6">PEP-CTERM protein-sorting domain-containing protein</fullName>
    </recommendedName>
</protein>
<dbReference type="RefSeq" id="WP_236626843.1">
    <property type="nucleotide sequence ID" value="NZ_MIPT01000001.1"/>
</dbReference>
<evidence type="ECO:0000313" key="4">
    <source>
        <dbReference type="EMBL" id="OHT20859.1"/>
    </source>
</evidence>
<keyword evidence="3" id="KW-0732">Signal</keyword>
<keyword evidence="2" id="KW-0472">Membrane</keyword>
<feature type="transmembrane region" description="Helical" evidence="2">
    <location>
        <begin position="152"/>
        <end position="170"/>
    </location>
</feature>
<comment type="caution">
    <text evidence="4">The sequence shown here is derived from an EMBL/GenBank/DDBJ whole genome shotgun (WGS) entry which is preliminary data.</text>
</comment>
<evidence type="ECO:0008006" key="6">
    <source>
        <dbReference type="Google" id="ProtNLM"/>
    </source>
</evidence>
<dbReference type="EMBL" id="MIPT01000001">
    <property type="protein sequence ID" value="OHT20859.1"/>
    <property type="molecule type" value="Genomic_DNA"/>
</dbReference>
<name>A0A1S1HF24_9SPHN</name>
<reference evidence="4 5" key="1">
    <citation type="submission" date="2016-09" db="EMBL/GenBank/DDBJ databases">
        <title>Metabolic pathway, cell adaptation mechanisms and a novel monoxygenase revealed through proteogenomic-transcription analysis of a Sphingomonas haloaromaticamans strain degrading the fungicide ortho-phenylphenol.</title>
        <authorList>
            <person name="Perruchon C."/>
            <person name="Papadopoulou E.S."/>
            <person name="Rousidou C."/>
            <person name="Vasileiadis S."/>
            <person name="Tanou G."/>
            <person name="Amoutzias G."/>
            <person name="Molassiotis A."/>
            <person name="Karpouzas D.G."/>
        </authorList>
    </citation>
    <scope>NUCLEOTIDE SEQUENCE [LARGE SCALE GENOMIC DNA]</scope>
    <source>
        <strain evidence="4 5">P3</strain>
    </source>
</reference>
<feature type="signal peptide" evidence="3">
    <location>
        <begin position="1"/>
        <end position="25"/>
    </location>
</feature>
<sequence length="201" mass="20921">MLQSMVASKAAKLMAACVCPVVGSAALTLSVPQVRNAVHKATAPRQYALPKTRVRQPAAEMAAASPAAIAPCPTAVPVVLSSLDLPIPQADVETPISLASFDPKTFNPPRSILPPPVRPGGGIFPGGPTTPEGPGPGPGTDPETPLLPDANIWVQMILGFGLIGGAIRFSRRQRWDKQASAKVDLSVRFAPIAPESERPFA</sequence>
<feature type="region of interest" description="Disordered" evidence="1">
    <location>
        <begin position="108"/>
        <end position="144"/>
    </location>
</feature>
<keyword evidence="2" id="KW-1133">Transmembrane helix</keyword>
<evidence type="ECO:0000313" key="5">
    <source>
        <dbReference type="Proteomes" id="UP000179467"/>
    </source>
</evidence>
<evidence type="ECO:0000256" key="3">
    <source>
        <dbReference type="SAM" id="SignalP"/>
    </source>
</evidence>
<proteinExistence type="predicted"/>
<gene>
    <name evidence="4" type="ORF">BHE75_02863</name>
</gene>
<accession>A0A1S1HF24</accession>
<dbReference type="Proteomes" id="UP000179467">
    <property type="component" value="Unassembled WGS sequence"/>
</dbReference>
<evidence type="ECO:0000256" key="1">
    <source>
        <dbReference type="SAM" id="MobiDB-lite"/>
    </source>
</evidence>
<evidence type="ECO:0000256" key="2">
    <source>
        <dbReference type="SAM" id="Phobius"/>
    </source>
</evidence>
<dbReference type="AlphaFoldDB" id="A0A1S1HF24"/>
<keyword evidence="5" id="KW-1185">Reference proteome</keyword>